<feature type="transmembrane region" description="Helical" evidence="1">
    <location>
        <begin position="101"/>
        <end position="121"/>
    </location>
</feature>
<dbReference type="GO" id="GO:0008233">
    <property type="term" value="F:peptidase activity"/>
    <property type="evidence" value="ECO:0007669"/>
    <property type="project" value="InterPro"/>
</dbReference>
<dbReference type="AlphaFoldDB" id="A0A1F5RWM3"/>
<keyword evidence="1" id="KW-0472">Membrane</keyword>
<dbReference type="InterPro" id="IPR026898">
    <property type="entry name" value="PrsW"/>
</dbReference>
<proteinExistence type="predicted"/>
<keyword evidence="1" id="KW-1133">Transmembrane helix</keyword>
<dbReference type="Pfam" id="PF13367">
    <property type="entry name" value="PrsW-protease"/>
    <property type="match status" value="1"/>
</dbReference>
<comment type="caution">
    <text evidence="2">The sequence shown here is derived from an EMBL/GenBank/DDBJ whole genome shotgun (WGS) entry which is preliminary data.</text>
</comment>
<feature type="transmembrane region" description="Helical" evidence="1">
    <location>
        <begin position="128"/>
        <end position="148"/>
    </location>
</feature>
<gene>
    <name evidence="2" type="ORF">A3I35_03685</name>
</gene>
<name>A0A1F5RWM3_9BACT</name>
<feature type="transmembrane region" description="Helical" evidence="1">
    <location>
        <begin position="70"/>
        <end position="89"/>
    </location>
</feature>
<dbReference type="Proteomes" id="UP000177878">
    <property type="component" value="Unassembled WGS sequence"/>
</dbReference>
<feature type="transmembrane region" description="Helical" evidence="1">
    <location>
        <begin position="12"/>
        <end position="34"/>
    </location>
</feature>
<evidence type="ECO:0000313" key="3">
    <source>
        <dbReference type="Proteomes" id="UP000177878"/>
    </source>
</evidence>
<keyword evidence="1" id="KW-0812">Transmembrane</keyword>
<evidence type="ECO:0008006" key="4">
    <source>
        <dbReference type="Google" id="ProtNLM"/>
    </source>
</evidence>
<organism evidence="2 3">
    <name type="scientific">Candidatus Falkowbacteria bacterium RIFCSPLOWO2_02_FULL_45_15</name>
    <dbReference type="NCBI Taxonomy" id="1797988"/>
    <lineage>
        <taxon>Bacteria</taxon>
        <taxon>Candidatus Falkowiibacteriota</taxon>
    </lineage>
</organism>
<dbReference type="EMBL" id="MFFV01000046">
    <property type="protein sequence ID" value="OGF18824.1"/>
    <property type="molecule type" value="Genomic_DNA"/>
</dbReference>
<sequence length="154" mass="17193">MSKKLKIENDAPLFNAAIHGIFLIVAGLVLPAVLIPIVKITNYSEIVEEIAKALIVLLLILRLPSLKLRLAGAIAFGFLFGLSENFLYLNQIFQFGDFSVLWQRFLWTVPMHFTTVLVMTLAGMGKKWFLILGLIGAVILHMLFNSLIVNTPII</sequence>
<reference evidence="2 3" key="1">
    <citation type="journal article" date="2016" name="Nat. Commun.">
        <title>Thousands of microbial genomes shed light on interconnected biogeochemical processes in an aquifer system.</title>
        <authorList>
            <person name="Anantharaman K."/>
            <person name="Brown C.T."/>
            <person name="Hug L.A."/>
            <person name="Sharon I."/>
            <person name="Castelle C.J."/>
            <person name="Probst A.J."/>
            <person name="Thomas B.C."/>
            <person name="Singh A."/>
            <person name="Wilkins M.J."/>
            <person name="Karaoz U."/>
            <person name="Brodie E.L."/>
            <person name="Williams K.H."/>
            <person name="Hubbard S.S."/>
            <person name="Banfield J.F."/>
        </authorList>
    </citation>
    <scope>NUCLEOTIDE SEQUENCE [LARGE SCALE GENOMIC DNA]</scope>
</reference>
<evidence type="ECO:0000256" key="1">
    <source>
        <dbReference type="SAM" id="Phobius"/>
    </source>
</evidence>
<accession>A0A1F5RWM3</accession>
<evidence type="ECO:0000313" key="2">
    <source>
        <dbReference type="EMBL" id="OGF18824.1"/>
    </source>
</evidence>
<protein>
    <recommendedName>
        <fullName evidence="4">Protease PrsW</fullName>
    </recommendedName>
</protein>